<evidence type="ECO:0000313" key="2">
    <source>
        <dbReference type="EMBL" id="QRC95092.1"/>
    </source>
</evidence>
<proteinExistence type="predicted"/>
<evidence type="ECO:0000256" key="1">
    <source>
        <dbReference type="SAM" id="MobiDB-lite"/>
    </source>
</evidence>
<feature type="compositionally biased region" description="Basic and acidic residues" evidence="1">
    <location>
        <begin position="42"/>
        <end position="58"/>
    </location>
</feature>
<organism evidence="2 3">
    <name type="scientific">Phaeosphaeria nodorum (strain SN15 / ATCC MYA-4574 / FGSC 10173)</name>
    <name type="common">Glume blotch fungus</name>
    <name type="synonym">Parastagonospora nodorum</name>
    <dbReference type="NCBI Taxonomy" id="321614"/>
    <lineage>
        <taxon>Eukaryota</taxon>
        <taxon>Fungi</taxon>
        <taxon>Dikarya</taxon>
        <taxon>Ascomycota</taxon>
        <taxon>Pezizomycotina</taxon>
        <taxon>Dothideomycetes</taxon>
        <taxon>Pleosporomycetidae</taxon>
        <taxon>Pleosporales</taxon>
        <taxon>Pleosporineae</taxon>
        <taxon>Phaeosphaeriaceae</taxon>
        <taxon>Parastagonospora</taxon>
    </lineage>
</organism>
<sequence>PEGHHRISIRCTTAVYLTMSSAMCEVAQSSTRLMPEAWPIRTPERPQSDGHGLRKRDVSIGGGEPSGIVWQMRRYSTKQCTMYTVCGAVGRHESVSTVSRARCNAWEREF</sequence>
<feature type="region of interest" description="Disordered" evidence="1">
    <location>
        <begin position="35"/>
        <end position="60"/>
    </location>
</feature>
<accession>A0A7U2EYJ5</accession>
<reference evidence="3" key="1">
    <citation type="journal article" date="2021" name="BMC Genomics">
        <title>Chromosome-level genome assembly and manually-curated proteome of model necrotroph Parastagonospora nodorum Sn15 reveals a genome-wide trove of candidate effector homologs, and redundancy of virulence-related functions within an accessory chromosome.</title>
        <authorList>
            <person name="Bertazzoni S."/>
            <person name="Jones D.A.B."/>
            <person name="Phan H.T."/>
            <person name="Tan K.-C."/>
            <person name="Hane J.K."/>
        </authorList>
    </citation>
    <scope>NUCLEOTIDE SEQUENCE [LARGE SCALE GENOMIC DNA]</scope>
    <source>
        <strain evidence="3">SN15 / ATCC MYA-4574 / FGSC 10173)</strain>
    </source>
</reference>
<protein>
    <submittedName>
        <fullName evidence="2">Uncharacterized protein</fullName>
    </submittedName>
</protein>
<dbReference type="Proteomes" id="UP000663193">
    <property type="component" value="Chromosome 5"/>
</dbReference>
<name>A0A7U2EYJ5_PHANO</name>
<feature type="non-terminal residue" evidence="2">
    <location>
        <position position="110"/>
    </location>
</feature>
<keyword evidence="3" id="KW-1185">Reference proteome</keyword>
<evidence type="ECO:0000313" key="3">
    <source>
        <dbReference type="Proteomes" id="UP000663193"/>
    </source>
</evidence>
<dbReference type="EMBL" id="CP069027">
    <property type="protein sequence ID" value="QRC95092.1"/>
    <property type="molecule type" value="Genomic_DNA"/>
</dbReference>
<dbReference type="VEuPathDB" id="FungiDB:JI435_301960"/>
<dbReference type="AlphaFoldDB" id="A0A7U2EYJ5"/>
<gene>
    <name evidence="2" type="ORF">JI435_301960</name>
</gene>